<dbReference type="Proteomes" id="UP001150266">
    <property type="component" value="Unassembled WGS sequence"/>
</dbReference>
<feature type="chain" id="PRO_5040986406" evidence="1">
    <location>
        <begin position="21"/>
        <end position="62"/>
    </location>
</feature>
<accession>A0A9W9DF00</accession>
<feature type="signal peptide" evidence="1">
    <location>
        <begin position="1"/>
        <end position="20"/>
    </location>
</feature>
<evidence type="ECO:0000256" key="1">
    <source>
        <dbReference type="SAM" id="SignalP"/>
    </source>
</evidence>
<keyword evidence="1" id="KW-0732">Signal</keyword>
<comment type="caution">
    <text evidence="2">The sequence shown here is derived from an EMBL/GenBank/DDBJ whole genome shotgun (WGS) entry which is preliminary data.</text>
</comment>
<dbReference type="OrthoDB" id="3002603at2759"/>
<name>A0A9W9DF00_9AGAR</name>
<dbReference type="EMBL" id="JAOTPV010000055">
    <property type="protein sequence ID" value="KAJ4466267.1"/>
    <property type="molecule type" value="Genomic_DNA"/>
</dbReference>
<reference evidence="2" key="1">
    <citation type="submission" date="2022-08" db="EMBL/GenBank/DDBJ databases">
        <title>A Global Phylogenomic Analysis of the Shiitake Genus Lentinula.</title>
        <authorList>
            <consortium name="DOE Joint Genome Institute"/>
            <person name="Sierra-Patev S."/>
            <person name="Min B."/>
            <person name="Naranjo-Ortiz M."/>
            <person name="Looney B."/>
            <person name="Konkel Z."/>
            <person name="Slot J.C."/>
            <person name="Sakamoto Y."/>
            <person name="Steenwyk J.L."/>
            <person name="Rokas A."/>
            <person name="Carro J."/>
            <person name="Camarero S."/>
            <person name="Ferreira P."/>
            <person name="Molpeceres G."/>
            <person name="Ruiz-Duenas F.J."/>
            <person name="Serrano A."/>
            <person name="Henrissat B."/>
            <person name="Drula E."/>
            <person name="Hughes K.W."/>
            <person name="Mata J.L."/>
            <person name="Ishikawa N.K."/>
            <person name="Vargas-Isla R."/>
            <person name="Ushijima S."/>
            <person name="Smith C.A."/>
            <person name="Ahrendt S."/>
            <person name="Andreopoulos W."/>
            <person name="He G."/>
            <person name="Labutti K."/>
            <person name="Lipzen A."/>
            <person name="Ng V."/>
            <person name="Riley R."/>
            <person name="Sandor L."/>
            <person name="Barry K."/>
            <person name="Martinez A.T."/>
            <person name="Xiao Y."/>
            <person name="Gibbons J.G."/>
            <person name="Terashima K."/>
            <person name="Grigoriev I.V."/>
            <person name="Hibbett D.S."/>
        </authorList>
    </citation>
    <scope>NUCLEOTIDE SEQUENCE</scope>
    <source>
        <strain evidence="2">JLM2183</strain>
    </source>
</reference>
<evidence type="ECO:0000313" key="3">
    <source>
        <dbReference type="Proteomes" id="UP001150266"/>
    </source>
</evidence>
<sequence>MQSKLIIALAMFCLSAFVAASPIPAPAPVAAVHDFKFPRLESLAREESDVQEREPTCKYDCI</sequence>
<keyword evidence="3" id="KW-1185">Reference proteome</keyword>
<gene>
    <name evidence="2" type="ORF">J3R30DRAFT_3719548</name>
</gene>
<protein>
    <submittedName>
        <fullName evidence="2">Uncharacterized protein</fullName>
    </submittedName>
</protein>
<evidence type="ECO:0000313" key="2">
    <source>
        <dbReference type="EMBL" id="KAJ4466267.1"/>
    </source>
</evidence>
<proteinExistence type="predicted"/>
<organism evidence="2 3">
    <name type="scientific">Lentinula aciculospora</name>
    <dbReference type="NCBI Taxonomy" id="153920"/>
    <lineage>
        <taxon>Eukaryota</taxon>
        <taxon>Fungi</taxon>
        <taxon>Dikarya</taxon>
        <taxon>Basidiomycota</taxon>
        <taxon>Agaricomycotina</taxon>
        <taxon>Agaricomycetes</taxon>
        <taxon>Agaricomycetidae</taxon>
        <taxon>Agaricales</taxon>
        <taxon>Marasmiineae</taxon>
        <taxon>Omphalotaceae</taxon>
        <taxon>Lentinula</taxon>
    </lineage>
</organism>
<dbReference type="AlphaFoldDB" id="A0A9W9DF00"/>